<organism evidence="2 3">
    <name type="scientific">Victivallis lenta</name>
    <dbReference type="NCBI Taxonomy" id="2606640"/>
    <lineage>
        <taxon>Bacteria</taxon>
        <taxon>Pseudomonadati</taxon>
        <taxon>Lentisphaerota</taxon>
        <taxon>Lentisphaeria</taxon>
        <taxon>Victivallales</taxon>
        <taxon>Victivallaceae</taxon>
        <taxon>Victivallis</taxon>
    </lineage>
</organism>
<comment type="caution">
    <text evidence="2">The sequence shown here is derived from an EMBL/GenBank/DDBJ whole genome shotgun (WGS) entry which is preliminary data.</text>
</comment>
<feature type="transmembrane region" description="Helical" evidence="1">
    <location>
        <begin position="125"/>
        <end position="144"/>
    </location>
</feature>
<keyword evidence="1" id="KW-0472">Membrane</keyword>
<dbReference type="AlphaFoldDB" id="A0A844FY11"/>
<dbReference type="RefSeq" id="WP_154417052.1">
    <property type="nucleotide sequence ID" value="NZ_VUNS01000003.1"/>
</dbReference>
<keyword evidence="1" id="KW-0812">Transmembrane</keyword>
<proteinExistence type="predicted"/>
<dbReference type="Proteomes" id="UP000435649">
    <property type="component" value="Unassembled WGS sequence"/>
</dbReference>
<feature type="transmembrane region" description="Helical" evidence="1">
    <location>
        <begin position="156"/>
        <end position="176"/>
    </location>
</feature>
<name>A0A844FY11_9BACT</name>
<feature type="transmembrane region" description="Helical" evidence="1">
    <location>
        <begin position="83"/>
        <end position="105"/>
    </location>
</feature>
<keyword evidence="1" id="KW-1133">Transmembrane helix</keyword>
<gene>
    <name evidence="2" type="ORF">FYJ85_03860</name>
</gene>
<feature type="transmembrane region" description="Helical" evidence="1">
    <location>
        <begin position="49"/>
        <end position="71"/>
    </location>
</feature>
<accession>A0A844FY11</accession>
<evidence type="ECO:0000256" key="1">
    <source>
        <dbReference type="SAM" id="Phobius"/>
    </source>
</evidence>
<evidence type="ECO:0000313" key="2">
    <source>
        <dbReference type="EMBL" id="MST96180.1"/>
    </source>
</evidence>
<reference evidence="2 3" key="1">
    <citation type="submission" date="2019-08" db="EMBL/GenBank/DDBJ databases">
        <title>In-depth cultivation of the pig gut microbiome towards novel bacterial diversity and tailored functional studies.</title>
        <authorList>
            <person name="Wylensek D."/>
            <person name="Hitch T.C.A."/>
            <person name="Clavel T."/>
        </authorList>
    </citation>
    <scope>NUCLEOTIDE SEQUENCE [LARGE SCALE GENOMIC DNA]</scope>
    <source>
        <strain evidence="2 3">BBE-744-WT-12</strain>
    </source>
</reference>
<dbReference type="InterPro" id="IPR017850">
    <property type="entry name" value="Alkaline_phosphatase_core_sf"/>
</dbReference>
<protein>
    <recommendedName>
        <fullName evidence="4">Sulfatase N-terminal domain-containing protein</fullName>
    </recommendedName>
</protein>
<evidence type="ECO:0008006" key="4">
    <source>
        <dbReference type="Google" id="ProtNLM"/>
    </source>
</evidence>
<dbReference type="EMBL" id="VUNS01000003">
    <property type="protein sequence ID" value="MST96180.1"/>
    <property type="molecule type" value="Genomic_DNA"/>
</dbReference>
<keyword evidence="3" id="KW-1185">Reference proteome</keyword>
<evidence type="ECO:0000313" key="3">
    <source>
        <dbReference type="Proteomes" id="UP000435649"/>
    </source>
</evidence>
<sequence>MEFGKDPAGQTGNPLQRFRHEALCYGIIPLAGTAADCFCYTRADLQPLLLLLSLIHWTLWAVFWFSFDLGCVKKPVLRACCKVAALLPVGLLVLFQCETMLHLLFRQTVTADIAAILAEHRDKALFKGVPLLILLIALFSYLESERPEPAPLFRRFLLPAGGAAFLLWLLLLPATFAGGTIRNALEYRGIQAQYAERHGTANRDRLPPVIRRDDAAGVFFLVIGESQSAVPYRELAEKKTLFLSELLHSPDWICHTEIRTHCPAAGERRYPGQAPTDYIVGSILTGTGPDSGPQEFRTVPNLFEYAAAGRYETVFCTTQAAWRGFLTDLRMIGDTADRTVWLTDPEPARNRHMSIDRNAVALLRKWREAGSLSGRKLVVLKLMGNHEGNIAPPPELAAANPGVDEYGLSLLYFDETLRLLAAEARKCPDYAAFLYLPDHGRHYRSDEELILLIHLADRFRQAHPELGPELRRSIKKPVTGTKLFPVLLGLLGITPVGE</sequence>
<dbReference type="Gene3D" id="3.40.720.10">
    <property type="entry name" value="Alkaline Phosphatase, subunit A"/>
    <property type="match status" value="1"/>
</dbReference>